<dbReference type="Pfam" id="PF00112">
    <property type="entry name" value="Peptidase_C1"/>
    <property type="match status" value="1"/>
</dbReference>
<reference evidence="4" key="1">
    <citation type="journal article" date="2023" name="Plant J.">
        <title>The genome of the king protea, Protea cynaroides.</title>
        <authorList>
            <person name="Chang J."/>
            <person name="Duong T.A."/>
            <person name="Schoeman C."/>
            <person name="Ma X."/>
            <person name="Roodt D."/>
            <person name="Barker N."/>
            <person name="Li Z."/>
            <person name="Van de Peer Y."/>
            <person name="Mizrachi E."/>
        </authorList>
    </citation>
    <scope>NUCLEOTIDE SEQUENCE</scope>
    <source>
        <tissue evidence="4">Young leaves</tissue>
    </source>
</reference>
<evidence type="ECO:0000256" key="1">
    <source>
        <dbReference type="ARBA" id="ARBA00008455"/>
    </source>
</evidence>
<sequence>MHKGYRCYHYATGRLFISRHVVFHGDVFPLKLTVQPASPVSSPDVATFARCDSTVETRTCSQQQHVLIQDVNHVVIVVGYGVEIDVPYWLVKNSWGESWGDSGYFKIEMWKNMRVEFH</sequence>
<dbReference type="Gene3D" id="3.90.70.10">
    <property type="entry name" value="Cysteine proteinases"/>
    <property type="match status" value="1"/>
</dbReference>
<dbReference type="GO" id="GO:0008234">
    <property type="term" value="F:cysteine-type peptidase activity"/>
    <property type="evidence" value="ECO:0007669"/>
    <property type="project" value="InterPro"/>
</dbReference>
<dbReference type="InterPro" id="IPR057670">
    <property type="entry name" value="SH3_retrovirus"/>
</dbReference>
<feature type="domain" description="Retroviral polymerase SH3-like" evidence="3">
    <location>
        <begin position="2"/>
        <end position="32"/>
    </location>
</feature>
<name>A0A9Q0QQI3_9MAGN</name>
<evidence type="ECO:0000259" key="2">
    <source>
        <dbReference type="Pfam" id="PF00112"/>
    </source>
</evidence>
<evidence type="ECO:0008006" key="6">
    <source>
        <dbReference type="Google" id="ProtNLM"/>
    </source>
</evidence>
<dbReference type="InterPro" id="IPR000668">
    <property type="entry name" value="Peptidase_C1A_C"/>
</dbReference>
<keyword evidence="5" id="KW-1185">Reference proteome</keyword>
<comment type="similarity">
    <text evidence="1">Belongs to the peptidase C1 family.</text>
</comment>
<dbReference type="InterPro" id="IPR013128">
    <property type="entry name" value="Peptidase_C1A"/>
</dbReference>
<dbReference type="GO" id="GO:0006508">
    <property type="term" value="P:proteolysis"/>
    <property type="evidence" value="ECO:0007669"/>
    <property type="project" value="InterPro"/>
</dbReference>
<dbReference type="Pfam" id="PF25597">
    <property type="entry name" value="SH3_retrovirus"/>
    <property type="match status" value="1"/>
</dbReference>
<dbReference type="InterPro" id="IPR025661">
    <property type="entry name" value="Pept_asp_AS"/>
</dbReference>
<dbReference type="PROSITE" id="PS00640">
    <property type="entry name" value="THIOL_PROTEASE_ASN"/>
    <property type="match status" value="1"/>
</dbReference>
<evidence type="ECO:0000313" key="4">
    <source>
        <dbReference type="EMBL" id="KAJ4967994.1"/>
    </source>
</evidence>
<evidence type="ECO:0000313" key="5">
    <source>
        <dbReference type="Proteomes" id="UP001141806"/>
    </source>
</evidence>
<gene>
    <name evidence="4" type="ORF">NE237_014695</name>
</gene>
<dbReference type="EMBL" id="JAMYWD010000006">
    <property type="protein sequence ID" value="KAJ4967994.1"/>
    <property type="molecule type" value="Genomic_DNA"/>
</dbReference>
<dbReference type="OrthoDB" id="10253408at2759"/>
<dbReference type="InterPro" id="IPR038765">
    <property type="entry name" value="Papain-like_cys_pep_sf"/>
</dbReference>
<dbReference type="AlphaFoldDB" id="A0A9Q0QQI3"/>
<accession>A0A9Q0QQI3</accession>
<dbReference type="SUPFAM" id="SSF54001">
    <property type="entry name" value="Cysteine proteinases"/>
    <property type="match status" value="1"/>
</dbReference>
<organism evidence="4 5">
    <name type="scientific">Protea cynaroides</name>
    <dbReference type="NCBI Taxonomy" id="273540"/>
    <lineage>
        <taxon>Eukaryota</taxon>
        <taxon>Viridiplantae</taxon>
        <taxon>Streptophyta</taxon>
        <taxon>Embryophyta</taxon>
        <taxon>Tracheophyta</taxon>
        <taxon>Spermatophyta</taxon>
        <taxon>Magnoliopsida</taxon>
        <taxon>Proteales</taxon>
        <taxon>Proteaceae</taxon>
        <taxon>Protea</taxon>
    </lineage>
</organism>
<protein>
    <recommendedName>
        <fullName evidence="6">Peptidase C1A papain C-terminal domain-containing protein</fullName>
    </recommendedName>
</protein>
<dbReference type="PANTHER" id="PTHR12411">
    <property type="entry name" value="CYSTEINE PROTEASE FAMILY C1-RELATED"/>
    <property type="match status" value="1"/>
</dbReference>
<comment type="caution">
    <text evidence="4">The sequence shown here is derived from an EMBL/GenBank/DDBJ whole genome shotgun (WGS) entry which is preliminary data.</text>
</comment>
<feature type="domain" description="Peptidase C1A papain C-terminal" evidence="2">
    <location>
        <begin position="62"/>
        <end position="112"/>
    </location>
</feature>
<evidence type="ECO:0000259" key="3">
    <source>
        <dbReference type="Pfam" id="PF25597"/>
    </source>
</evidence>
<dbReference type="Proteomes" id="UP001141806">
    <property type="component" value="Unassembled WGS sequence"/>
</dbReference>
<proteinExistence type="inferred from homology"/>